<dbReference type="InterPro" id="IPR027417">
    <property type="entry name" value="P-loop_NTPase"/>
</dbReference>
<protein>
    <submittedName>
        <fullName evidence="1">Uncharacterized protein</fullName>
    </submittedName>
</protein>
<keyword evidence="1" id="KW-0614">Plasmid</keyword>
<proteinExistence type="predicted"/>
<dbReference type="Gene3D" id="3.40.50.300">
    <property type="entry name" value="P-loop containing nucleotide triphosphate hydrolases"/>
    <property type="match status" value="1"/>
</dbReference>
<dbReference type="RefSeq" id="WP_328741264.1">
    <property type="nucleotide sequence ID" value="NZ_CP108037.1"/>
</dbReference>
<evidence type="ECO:0000313" key="1">
    <source>
        <dbReference type="EMBL" id="WUN84543.1"/>
    </source>
</evidence>
<dbReference type="SUPFAM" id="SSF52540">
    <property type="entry name" value="P-loop containing nucleoside triphosphate hydrolases"/>
    <property type="match status" value="1"/>
</dbReference>
<sequence length="279" mass="28653">MPVLAAAGGSARSTVAHLLADELAEVADTVVFDLAPRLGSPWPTWTGAAQAAGLAALPHDVPLTRAQIRAAAAVRRAPQGDWDVLTDGREWSAAPLALPAPAAAWYQLAAAGGWQALVADTAHPIAHDLLAARCADDGASSLTRAWCELPFAVPVLCAQATADGVQALQQAVMLLHAEGLPLQRTVVVLAGSDGRPPAVARAAATMLSARTSAVVHLPHDADIRAQGLQAEPARIRTRTRQAARDLATAVLYAACQAFGDPLPAAPQPAPLPPAHVPAV</sequence>
<organism evidence="1 2">
    <name type="scientific">Streptomyces erythrochromogenes</name>
    <dbReference type="NCBI Taxonomy" id="285574"/>
    <lineage>
        <taxon>Bacteria</taxon>
        <taxon>Bacillati</taxon>
        <taxon>Actinomycetota</taxon>
        <taxon>Actinomycetes</taxon>
        <taxon>Kitasatosporales</taxon>
        <taxon>Streptomycetaceae</taxon>
        <taxon>Streptomyces</taxon>
    </lineage>
</organism>
<accession>A0ABZ1QRB4</accession>
<gene>
    <name evidence="1" type="ORF">OHA91_39655</name>
</gene>
<dbReference type="EMBL" id="CP108037">
    <property type="protein sequence ID" value="WUN84543.1"/>
    <property type="molecule type" value="Genomic_DNA"/>
</dbReference>
<geneLocation type="plasmid" evidence="1 2">
    <name>unnamed1</name>
</geneLocation>
<keyword evidence="2" id="KW-1185">Reference proteome</keyword>
<reference evidence="1" key="1">
    <citation type="submission" date="2022-10" db="EMBL/GenBank/DDBJ databases">
        <title>The complete genomes of actinobacterial strains from the NBC collection.</title>
        <authorList>
            <person name="Joergensen T.S."/>
            <person name="Alvarez Arevalo M."/>
            <person name="Sterndorff E.B."/>
            <person name="Faurdal D."/>
            <person name="Vuksanovic O."/>
            <person name="Mourched A.-S."/>
            <person name="Charusanti P."/>
            <person name="Shaw S."/>
            <person name="Blin K."/>
            <person name="Weber T."/>
        </authorList>
    </citation>
    <scope>NUCLEOTIDE SEQUENCE</scope>
    <source>
        <strain evidence="1">NBC_00303</strain>
        <plasmid evidence="1">unnamed1</plasmid>
    </source>
</reference>
<name>A0ABZ1QRB4_9ACTN</name>
<dbReference type="GeneID" id="95502304"/>
<dbReference type="Proteomes" id="UP001432312">
    <property type="component" value="Plasmid unnamed1"/>
</dbReference>
<evidence type="ECO:0000313" key="2">
    <source>
        <dbReference type="Proteomes" id="UP001432312"/>
    </source>
</evidence>